<feature type="coiled-coil region" evidence="3">
    <location>
        <begin position="266"/>
        <end position="300"/>
    </location>
</feature>
<accession>A0ABP0TR40</accession>
<evidence type="ECO:0000313" key="6">
    <source>
        <dbReference type="EMBL" id="CAK9202410.1"/>
    </source>
</evidence>
<feature type="domain" description="VASt" evidence="5">
    <location>
        <begin position="1"/>
        <end position="173"/>
    </location>
</feature>
<keyword evidence="3" id="KW-0175">Coiled coil</keyword>
<dbReference type="InterPro" id="IPR031968">
    <property type="entry name" value="VASt"/>
</dbReference>
<evidence type="ECO:0000256" key="4">
    <source>
        <dbReference type="SAM" id="Phobius"/>
    </source>
</evidence>
<protein>
    <recommendedName>
        <fullName evidence="5">VASt domain-containing protein</fullName>
    </recommendedName>
</protein>
<evidence type="ECO:0000313" key="7">
    <source>
        <dbReference type="Proteomes" id="UP001497512"/>
    </source>
</evidence>
<reference evidence="6" key="1">
    <citation type="submission" date="2024-02" db="EMBL/GenBank/DDBJ databases">
        <authorList>
            <consortium name="ELIXIR-Norway"/>
            <consortium name="Elixir Norway"/>
        </authorList>
    </citation>
    <scope>NUCLEOTIDE SEQUENCE</scope>
</reference>
<sequence>MGKTLEMRGNIYFLEPQAVFSFLFGDDQFMRLYHKEANEDPDAEVTCWTAAGERTVCFAAPLNAPALVRKFVGSDVLRVTEIQQYERVGNCFTVKSNPTSDAAAADVFSTKGRIVLSPTEDGKGCAILINVVLEFKTAVWGLQGTIESFMETKAKKSFERWIEIAQKYCEEQRGLARKALSSFNSNEVDSILDSDEDIFFEVENGQEQEDEHAVESTSFDQELNNTSPVALESEGHFDTAADNSSELDMWFVKSVMRELNALRVSSDATRSHLEKLNAKLQRMEEDLGSLTSQMQLQKRSEIISPQVAWTVAGLGVGTCLLFVVGRAYLKAESSRH</sequence>
<feature type="transmembrane region" description="Helical" evidence="4">
    <location>
        <begin position="307"/>
        <end position="329"/>
    </location>
</feature>
<comment type="subcellular location">
    <subcellularLocation>
        <location evidence="1">Membrane</location>
    </subcellularLocation>
</comment>
<dbReference type="PROSITE" id="PS51778">
    <property type="entry name" value="VAST"/>
    <property type="match status" value="1"/>
</dbReference>
<keyword evidence="7" id="KW-1185">Reference proteome</keyword>
<evidence type="ECO:0000259" key="5">
    <source>
        <dbReference type="PROSITE" id="PS51778"/>
    </source>
</evidence>
<keyword evidence="4" id="KW-1133">Transmembrane helix</keyword>
<evidence type="ECO:0000256" key="1">
    <source>
        <dbReference type="ARBA" id="ARBA00004370"/>
    </source>
</evidence>
<name>A0ABP0TR40_9BRYO</name>
<gene>
    <name evidence="6" type="ORF">CSSPTR1EN2_LOCUS6393</name>
</gene>
<organism evidence="6 7">
    <name type="scientific">Sphagnum troendelagicum</name>
    <dbReference type="NCBI Taxonomy" id="128251"/>
    <lineage>
        <taxon>Eukaryota</taxon>
        <taxon>Viridiplantae</taxon>
        <taxon>Streptophyta</taxon>
        <taxon>Embryophyta</taxon>
        <taxon>Bryophyta</taxon>
        <taxon>Sphagnophytina</taxon>
        <taxon>Sphagnopsida</taxon>
        <taxon>Sphagnales</taxon>
        <taxon>Sphagnaceae</taxon>
        <taxon>Sphagnum</taxon>
    </lineage>
</organism>
<dbReference type="Proteomes" id="UP001497512">
    <property type="component" value="Chromosome 13"/>
</dbReference>
<evidence type="ECO:0000256" key="2">
    <source>
        <dbReference type="ARBA" id="ARBA00023136"/>
    </source>
</evidence>
<dbReference type="Pfam" id="PF16016">
    <property type="entry name" value="VASt"/>
    <property type="match status" value="1"/>
</dbReference>
<keyword evidence="2 4" id="KW-0472">Membrane</keyword>
<proteinExistence type="predicted"/>
<evidence type="ECO:0000256" key="3">
    <source>
        <dbReference type="SAM" id="Coils"/>
    </source>
</evidence>
<keyword evidence="4" id="KW-0812">Transmembrane</keyword>
<dbReference type="EMBL" id="OZ019905">
    <property type="protein sequence ID" value="CAK9202410.1"/>
    <property type="molecule type" value="Genomic_DNA"/>
</dbReference>